<name>A0A091DMR2_FUKDA</name>
<dbReference type="AlphaFoldDB" id="A0A091DMR2"/>
<proteinExistence type="predicted"/>
<reference evidence="2 3" key="1">
    <citation type="submission" date="2013-11" db="EMBL/GenBank/DDBJ databases">
        <title>The Damaraland mole rat (Fukomys damarensis) genome and evolution of African mole rats.</title>
        <authorList>
            <person name="Gladyshev V.N."/>
            <person name="Fang X."/>
        </authorList>
    </citation>
    <scope>NUCLEOTIDE SEQUENCE [LARGE SCALE GENOMIC DNA]</scope>
    <source>
        <tissue evidence="2">Liver</tissue>
    </source>
</reference>
<sequence length="86" mass="9702">MELSQPLYFADEALSVASYRRADPKLPHIPKAQLPVCTREQSFQIQAEEPTPGKPSSPFPGKLTFTQQDALRSWRVPHTWSPALRA</sequence>
<gene>
    <name evidence="2" type="ORF">H920_06917</name>
</gene>
<dbReference type="EMBL" id="KN122248">
    <property type="protein sequence ID" value="KFO31718.1"/>
    <property type="molecule type" value="Genomic_DNA"/>
</dbReference>
<dbReference type="Proteomes" id="UP000028990">
    <property type="component" value="Unassembled WGS sequence"/>
</dbReference>
<evidence type="ECO:0000313" key="2">
    <source>
        <dbReference type="EMBL" id="KFO31718.1"/>
    </source>
</evidence>
<evidence type="ECO:0000313" key="3">
    <source>
        <dbReference type="Proteomes" id="UP000028990"/>
    </source>
</evidence>
<evidence type="ECO:0000256" key="1">
    <source>
        <dbReference type="SAM" id="MobiDB-lite"/>
    </source>
</evidence>
<feature type="region of interest" description="Disordered" evidence="1">
    <location>
        <begin position="42"/>
        <end position="63"/>
    </location>
</feature>
<keyword evidence="3" id="KW-1185">Reference proteome</keyword>
<protein>
    <submittedName>
        <fullName evidence="2">Uncharacterized protein</fullName>
    </submittedName>
</protein>
<organism evidence="2 3">
    <name type="scientific">Fukomys damarensis</name>
    <name type="common">Damaraland mole rat</name>
    <name type="synonym">Cryptomys damarensis</name>
    <dbReference type="NCBI Taxonomy" id="885580"/>
    <lineage>
        <taxon>Eukaryota</taxon>
        <taxon>Metazoa</taxon>
        <taxon>Chordata</taxon>
        <taxon>Craniata</taxon>
        <taxon>Vertebrata</taxon>
        <taxon>Euteleostomi</taxon>
        <taxon>Mammalia</taxon>
        <taxon>Eutheria</taxon>
        <taxon>Euarchontoglires</taxon>
        <taxon>Glires</taxon>
        <taxon>Rodentia</taxon>
        <taxon>Hystricomorpha</taxon>
        <taxon>Bathyergidae</taxon>
        <taxon>Fukomys</taxon>
    </lineage>
</organism>
<accession>A0A091DMR2</accession>